<evidence type="ECO:0000259" key="2">
    <source>
        <dbReference type="Pfam" id="PF00561"/>
    </source>
</evidence>
<dbReference type="EMBL" id="BAABID010000010">
    <property type="protein sequence ID" value="GAA4731139.1"/>
    <property type="molecule type" value="Genomic_DNA"/>
</dbReference>
<name>A0ABP8YLI0_9MICO</name>
<evidence type="ECO:0000313" key="3">
    <source>
        <dbReference type="EMBL" id="GAA4731139.1"/>
    </source>
</evidence>
<dbReference type="InterPro" id="IPR029058">
    <property type="entry name" value="AB_hydrolase_fold"/>
</dbReference>
<dbReference type="PANTHER" id="PTHR43329">
    <property type="entry name" value="EPOXIDE HYDROLASE"/>
    <property type="match status" value="1"/>
</dbReference>
<sequence>MTAMSDATDYTCALADGPWQHEYVPANGSRFHVATAGPVRTHGDTQPLVLLLHGFPQTWWAWRRQLATLSDAGLRVAAMDVRGVGASDKPPSGYDVPTRTRDVAGVVRSLGHDRAIVVGAGTGGVLAWAMAAMQPGVTAGVAALSAPHPLRLHVPGRRLLTPAARRYLALTQVPGLPERRLVDGDAVDAVLRTGAARPLPDDVVDRYHQGMRIPFVARSSVEALRWLTRSSLRPDGRRYLAALRRRVDVPVLQVHGGRDGFLRRATADVDGAALARDFRFEVVEDAGHYLAEEAPDAVDAVLLEWLSRVARA</sequence>
<proteinExistence type="predicted"/>
<dbReference type="Pfam" id="PF00561">
    <property type="entry name" value="Abhydrolase_1"/>
    <property type="match status" value="1"/>
</dbReference>
<dbReference type="Gene3D" id="3.40.50.1820">
    <property type="entry name" value="alpha/beta hydrolase"/>
    <property type="match status" value="1"/>
</dbReference>
<evidence type="ECO:0000256" key="1">
    <source>
        <dbReference type="ARBA" id="ARBA00022801"/>
    </source>
</evidence>
<dbReference type="InterPro" id="IPR000073">
    <property type="entry name" value="AB_hydrolase_1"/>
</dbReference>
<keyword evidence="4" id="KW-1185">Reference proteome</keyword>
<reference evidence="4" key="1">
    <citation type="journal article" date="2019" name="Int. J. Syst. Evol. Microbiol.">
        <title>The Global Catalogue of Microorganisms (GCM) 10K type strain sequencing project: providing services to taxonomists for standard genome sequencing and annotation.</title>
        <authorList>
            <consortium name="The Broad Institute Genomics Platform"/>
            <consortium name="The Broad Institute Genome Sequencing Center for Infectious Disease"/>
            <person name="Wu L."/>
            <person name="Ma J."/>
        </authorList>
    </citation>
    <scope>NUCLEOTIDE SEQUENCE [LARGE SCALE GENOMIC DNA]</scope>
    <source>
        <strain evidence="4">JCM 18063</strain>
    </source>
</reference>
<dbReference type="PRINTS" id="PR00412">
    <property type="entry name" value="EPOXHYDRLASE"/>
</dbReference>
<dbReference type="GO" id="GO:0016787">
    <property type="term" value="F:hydrolase activity"/>
    <property type="evidence" value="ECO:0007669"/>
    <property type="project" value="UniProtKB-KW"/>
</dbReference>
<accession>A0ABP8YLI0</accession>
<feature type="domain" description="AB hydrolase-1" evidence="2">
    <location>
        <begin position="47"/>
        <end position="295"/>
    </location>
</feature>
<comment type="caution">
    <text evidence="3">The sequence shown here is derived from an EMBL/GenBank/DDBJ whole genome shotgun (WGS) entry which is preliminary data.</text>
</comment>
<organism evidence="3 4">
    <name type="scientific">Isoptericola chiayiensis</name>
    <dbReference type="NCBI Taxonomy" id="579446"/>
    <lineage>
        <taxon>Bacteria</taxon>
        <taxon>Bacillati</taxon>
        <taxon>Actinomycetota</taxon>
        <taxon>Actinomycetes</taxon>
        <taxon>Micrococcales</taxon>
        <taxon>Promicromonosporaceae</taxon>
        <taxon>Isoptericola</taxon>
    </lineage>
</organism>
<gene>
    <name evidence="3" type="ORF">GCM10023216_23910</name>
</gene>
<dbReference type="Proteomes" id="UP001500956">
    <property type="component" value="Unassembled WGS sequence"/>
</dbReference>
<dbReference type="SUPFAM" id="SSF53474">
    <property type="entry name" value="alpha/beta-Hydrolases"/>
    <property type="match status" value="1"/>
</dbReference>
<protein>
    <submittedName>
        <fullName evidence="3">Alpha/beta hydrolase</fullName>
    </submittedName>
</protein>
<evidence type="ECO:0000313" key="4">
    <source>
        <dbReference type="Proteomes" id="UP001500956"/>
    </source>
</evidence>
<dbReference type="InterPro" id="IPR000639">
    <property type="entry name" value="Epox_hydrolase-like"/>
</dbReference>
<keyword evidence="1 3" id="KW-0378">Hydrolase</keyword>